<dbReference type="STRING" id="296587.C1E2M4"/>
<dbReference type="InParanoid" id="C1E2M4"/>
<dbReference type="InterPro" id="IPR006076">
    <property type="entry name" value="FAD-dep_OxRdtase"/>
</dbReference>
<reference evidence="2 3" key="1">
    <citation type="journal article" date="2009" name="Science">
        <title>Green evolution and dynamic adaptations revealed by genomes of the marine picoeukaryotes Micromonas.</title>
        <authorList>
            <person name="Worden A.Z."/>
            <person name="Lee J.H."/>
            <person name="Mock T."/>
            <person name="Rouze P."/>
            <person name="Simmons M.P."/>
            <person name="Aerts A.L."/>
            <person name="Allen A.E."/>
            <person name="Cuvelier M.L."/>
            <person name="Derelle E."/>
            <person name="Everett M.V."/>
            <person name="Foulon E."/>
            <person name="Grimwood J."/>
            <person name="Gundlach H."/>
            <person name="Henrissat B."/>
            <person name="Napoli C."/>
            <person name="McDonald S.M."/>
            <person name="Parker M.S."/>
            <person name="Rombauts S."/>
            <person name="Salamov A."/>
            <person name="Von Dassow P."/>
            <person name="Badger J.H."/>
            <person name="Coutinho P.M."/>
            <person name="Demir E."/>
            <person name="Dubchak I."/>
            <person name="Gentemann C."/>
            <person name="Eikrem W."/>
            <person name="Gready J.E."/>
            <person name="John U."/>
            <person name="Lanier W."/>
            <person name="Lindquist E.A."/>
            <person name="Lucas S."/>
            <person name="Mayer K.F."/>
            <person name="Moreau H."/>
            <person name="Not F."/>
            <person name="Otillar R."/>
            <person name="Panaud O."/>
            <person name="Pangilinan J."/>
            <person name="Paulsen I."/>
            <person name="Piegu B."/>
            <person name="Poliakov A."/>
            <person name="Robbens S."/>
            <person name="Schmutz J."/>
            <person name="Toulza E."/>
            <person name="Wyss T."/>
            <person name="Zelensky A."/>
            <person name="Zhou K."/>
            <person name="Armbrust E.V."/>
            <person name="Bhattacharya D."/>
            <person name="Goodenough U.W."/>
            <person name="Van de Peer Y."/>
            <person name="Grigoriev I.V."/>
        </authorList>
    </citation>
    <scope>NUCLEOTIDE SEQUENCE [LARGE SCALE GENOMIC DNA]</scope>
    <source>
        <strain evidence="3">RCC299 / NOUM17</strain>
    </source>
</reference>
<protein>
    <recommendedName>
        <fullName evidence="1">FAD dependent oxidoreductase domain-containing protein</fullName>
    </recommendedName>
</protein>
<sequence length="435" mass="45625">MPTVSLPAAPSPGVRTRRLRAKRVVNTAIVAASSSSPTPDALADKKVVVLGGGIIGNSCAYFLSRRGVPCTVVERVEIAAAASGKSGGFLAGGWGDGSVTQPLHRESFRLHEQLAAELGLRTYRKIPTLSVAGGRRMAADPPVSWLDGDVASARLMDDATAQVTPLELTTRLHEEAMKLPGSRTVFGEVVDVLTTESDSSGGTRVAAVTVRDETTGTTTSLDADVVVVALGPWSTRASQWFPDVQVPMTGVKSVSLVYEASEAVADEPAALFCAEDRNGCHLEVYPRSTGEVYICGCGGSEYIDEERLLPGGDLERADAVTTDQKRVDAASKSFKGLSPGVGGAGPRVTQSCMRPCPPDALPYLGAVPGVDGAYLACGHNCWGILWAPVTGKIVSELVVDGKSSIDLEAFDPGRFMSAAQKRGKKIKGVNVGEQW</sequence>
<dbReference type="Gene3D" id="3.30.9.10">
    <property type="entry name" value="D-Amino Acid Oxidase, subunit A, domain 2"/>
    <property type="match status" value="1"/>
</dbReference>
<dbReference type="Pfam" id="PF01266">
    <property type="entry name" value="DAO"/>
    <property type="match status" value="1"/>
</dbReference>
<dbReference type="GO" id="GO:0005737">
    <property type="term" value="C:cytoplasm"/>
    <property type="evidence" value="ECO:0007669"/>
    <property type="project" value="TreeGrafter"/>
</dbReference>
<dbReference type="PANTHER" id="PTHR13847">
    <property type="entry name" value="SARCOSINE DEHYDROGENASE-RELATED"/>
    <property type="match status" value="1"/>
</dbReference>
<dbReference type="AlphaFoldDB" id="C1E2M4"/>
<evidence type="ECO:0000313" key="2">
    <source>
        <dbReference type="EMBL" id="ACO61939.1"/>
    </source>
</evidence>
<dbReference type="SUPFAM" id="SSF51905">
    <property type="entry name" value="FAD/NAD(P)-binding domain"/>
    <property type="match status" value="1"/>
</dbReference>
<proteinExistence type="predicted"/>
<dbReference type="Gene3D" id="3.50.50.60">
    <property type="entry name" value="FAD/NAD(P)-binding domain"/>
    <property type="match status" value="1"/>
</dbReference>
<dbReference type="eggNOG" id="KOG2852">
    <property type="taxonomic scope" value="Eukaryota"/>
</dbReference>
<name>C1E2M4_MICCC</name>
<dbReference type="GeneID" id="8242302"/>
<accession>C1E2M4</accession>
<dbReference type="OrthoDB" id="498204at2759"/>
<dbReference type="PANTHER" id="PTHR13847:SF150">
    <property type="entry name" value="OXIDOREDUCTASE TDA3-RELATED"/>
    <property type="match status" value="1"/>
</dbReference>
<gene>
    <name evidence="2" type="ORF">MICPUN_99683</name>
</gene>
<dbReference type="RefSeq" id="XP_002500681.1">
    <property type="nucleotide sequence ID" value="XM_002500635.1"/>
</dbReference>
<organism evidence="2 3">
    <name type="scientific">Micromonas commoda (strain RCC299 / NOUM17 / CCMP2709)</name>
    <name type="common">Picoplanktonic green alga</name>
    <dbReference type="NCBI Taxonomy" id="296587"/>
    <lineage>
        <taxon>Eukaryota</taxon>
        <taxon>Viridiplantae</taxon>
        <taxon>Chlorophyta</taxon>
        <taxon>Mamiellophyceae</taxon>
        <taxon>Mamiellales</taxon>
        <taxon>Mamiellaceae</taxon>
        <taxon>Micromonas</taxon>
    </lineage>
</organism>
<dbReference type="KEGG" id="mis:MICPUN_99683"/>
<evidence type="ECO:0000259" key="1">
    <source>
        <dbReference type="Pfam" id="PF01266"/>
    </source>
</evidence>
<dbReference type="EMBL" id="CP001324">
    <property type="protein sequence ID" value="ACO61939.1"/>
    <property type="molecule type" value="Genomic_DNA"/>
</dbReference>
<feature type="domain" description="FAD dependent oxidoreductase" evidence="1">
    <location>
        <begin position="46"/>
        <end position="397"/>
    </location>
</feature>
<dbReference type="OMA" id="NPAHDGI"/>
<keyword evidence="3" id="KW-1185">Reference proteome</keyword>
<dbReference type="Proteomes" id="UP000002009">
    <property type="component" value="Chromosome 3"/>
</dbReference>
<dbReference type="InterPro" id="IPR036188">
    <property type="entry name" value="FAD/NAD-bd_sf"/>
</dbReference>
<evidence type="ECO:0000313" key="3">
    <source>
        <dbReference type="Proteomes" id="UP000002009"/>
    </source>
</evidence>